<proteinExistence type="predicted"/>
<dbReference type="EMBL" id="CYTW01000007">
    <property type="protein sequence ID" value="CUK14931.1"/>
    <property type="molecule type" value="Genomic_DNA"/>
</dbReference>
<evidence type="ECO:0000313" key="2">
    <source>
        <dbReference type="Proteomes" id="UP000051870"/>
    </source>
</evidence>
<dbReference type="Pfam" id="PF20343">
    <property type="entry name" value="DUF6638"/>
    <property type="match status" value="1"/>
</dbReference>
<keyword evidence="2" id="KW-1185">Reference proteome</keyword>
<evidence type="ECO:0000313" key="1">
    <source>
        <dbReference type="EMBL" id="CUK14931.1"/>
    </source>
</evidence>
<reference evidence="2" key="1">
    <citation type="submission" date="2015-09" db="EMBL/GenBank/DDBJ databases">
        <authorList>
            <person name="Rodrigo-Torres Lidia"/>
            <person name="Arahal R.David."/>
        </authorList>
    </citation>
    <scope>NUCLEOTIDE SEQUENCE [LARGE SCALE GENOMIC DNA]</scope>
    <source>
        <strain evidence="2">CECT 7735</strain>
    </source>
</reference>
<dbReference type="RefSeq" id="WP_058313132.1">
    <property type="nucleotide sequence ID" value="NZ_CYTW01000007.1"/>
</dbReference>
<organism evidence="1 2">
    <name type="scientific">Shimia thalassica</name>
    <dbReference type="NCBI Taxonomy" id="1715693"/>
    <lineage>
        <taxon>Bacteria</taxon>
        <taxon>Pseudomonadati</taxon>
        <taxon>Pseudomonadota</taxon>
        <taxon>Alphaproteobacteria</taxon>
        <taxon>Rhodobacterales</taxon>
        <taxon>Roseobacteraceae</taxon>
    </lineage>
</organism>
<sequence length="449" mass="50535">MHRLIKRGLMFGNLIEVASPVLVERYNRALKHLTGKTTGLSDFHIDVSGYSPEIGDELGDHLYLNHNGVNRQFILLTTEQKTAPLLNAKFSTSRDILRGFITENERQLFALTARDAVAGELVNSVFSVTDPVRLFDIRKVVIEADTTEGTLRDADRLGQMVDRFKGEEDAWFDDVLIADMITVAKRTGDVTRNPVQLKHMEFQQDNFWTAHFGGLYMFRGVDHPALIARGDKNSLGELPITYTFDFGDRNKIAKFLDYNDLVEPIVKARGIDAAAILRQKMDFIVVDAAQESGLDLSGATRRDIRALARGNADRLPEEYHGLRKLLDWAENGAPWPKIKSDHPAYFYTLRAADTPLRDLVNMLLAELAPKDVRQLFICHKEAFYAAYAGWSETKKSYVADFLDREYQVDKAGARAALFGHDAPMDAPAAVRVVEPDLVQRVGPWGAVRR</sequence>
<dbReference type="STRING" id="1715693.PH7735_03981"/>
<protein>
    <submittedName>
        <fullName evidence="1">Uncharacterized protein</fullName>
    </submittedName>
</protein>
<accession>A0A0N7MAR4</accession>
<gene>
    <name evidence="1" type="ORF">PH7735_03981</name>
</gene>
<dbReference type="InterPro" id="IPR046578">
    <property type="entry name" value="DUF6638"/>
</dbReference>
<dbReference type="GeneID" id="83882946"/>
<dbReference type="AlphaFoldDB" id="A0A0N7MAR4"/>
<name>A0A0N7MAR4_9RHOB</name>
<dbReference type="Proteomes" id="UP000051870">
    <property type="component" value="Unassembled WGS sequence"/>
</dbReference>